<evidence type="ECO:0000313" key="2">
    <source>
        <dbReference type="EMBL" id="OMD41823.1"/>
    </source>
</evidence>
<dbReference type="InterPro" id="IPR052701">
    <property type="entry name" value="GAG_Ulvan_Degrading_Sulfatases"/>
</dbReference>
<dbReference type="RefSeq" id="WP_076118883.1">
    <property type="nucleotide sequence ID" value="NZ_MPTC01000006.1"/>
</dbReference>
<dbReference type="SUPFAM" id="SSF53649">
    <property type="entry name" value="Alkaline phosphatase-like"/>
    <property type="match status" value="1"/>
</dbReference>
<dbReference type="EMBL" id="MPTC01000006">
    <property type="protein sequence ID" value="OMD41823.1"/>
    <property type="molecule type" value="Genomic_DNA"/>
</dbReference>
<reference evidence="2 3" key="1">
    <citation type="submission" date="2016-10" db="EMBL/GenBank/DDBJ databases">
        <title>Paenibacillus species isolates.</title>
        <authorList>
            <person name="Beno S.M."/>
        </authorList>
    </citation>
    <scope>NUCLEOTIDE SEQUENCE [LARGE SCALE GENOMIC DNA]</scope>
    <source>
        <strain evidence="2 3">FSL H7-0710</strain>
    </source>
</reference>
<dbReference type="PANTHER" id="PTHR43751">
    <property type="entry name" value="SULFATASE"/>
    <property type="match status" value="1"/>
</dbReference>
<dbReference type="InterPro" id="IPR000917">
    <property type="entry name" value="Sulfatase_N"/>
</dbReference>
<dbReference type="Gene3D" id="3.40.720.10">
    <property type="entry name" value="Alkaline Phosphatase, subunit A"/>
    <property type="match status" value="1"/>
</dbReference>
<gene>
    <name evidence="2" type="ORF">BSK52_10315</name>
</gene>
<dbReference type="CDD" id="cd16148">
    <property type="entry name" value="sulfatase_like"/>
    <property type="match status" value="1"/>
</dbReference>
<dbReference type="Proteomes" id="UP000187439">
    <property type="component" value="Unassembled WGS sequence"/>
</dbReference>
<proteinExistence type="predicted"/>
<dbReference type="OrthoDB" id="9762324at2"/>
<evidence type="ECO:0000259" key="1">
    <source>
        <dbReference type="Pfam" id="PF00884"/>
    </source>
</evidence>
<dbReference type="PANTHER" id="PTHR43751:SF3">
    <property type="entry name" value="SULFATASE N-TERMINAL DOMAIN-CONTAINING PROTEIN"/>
    <property type="match status" value="1"/>
</dbReference>
<dbReference type="AlphaFoldDB" id="A0A1R0Y3D0"/>
<dbReference type="InterPro" id="IPR017850">
    <property type="entry name" value="Alkaline_phosphatase_core_sf"/>
</dbReference>
<feature type="domain" description="Sulfatase N-terminal" evidence="1">
    <location>
        <begin position="3"/>
        <end position="333"/>
    </location>
</feature>
<comment type="caution">
    <text evidence="2">The sequence shown here is derived from an EMBL/GenBank/DDBJ whole genome shotgun (WGS) entry which is preliminary data.</text>
</comment>
<organism evidence="2 3">
    <name type="scientific">Paenibacillus odorifer</name>
    <dbReference type="NCBI Taxonomy" id="189426"/>
    <lineage>
        <taxon>Bacteria</taxon>
        <taxon>Bacillati</taxon>
        <taxon>Bacillota</taxon>
        <taxon>Bacilli</taxon>
        <taxon>Bacillales</taxon>
        <taxon>Paenibacillaceae</taxon>
        <taxon>Paenibacillus</taxon>
    </lineage>
</organism>
<protein>
    <submittedName>
        <fullName evidence="2">Sulfatase</fullName>
    </submittedName>
</protein>
<evidence type="ECO:0000313" key="3">
    <source>
        <dbReference type="Proteomes" id="UP000187439"/>
    </source>
</evidence>
<name>A0A1R0Y3D0_9BACL</name>
<dbReference type="Pfam" id="PF00884">
    <property type="entry name" value="Sulfatase"/>
    <property type="match status" value="1"/>
</dbReference>
<accession>A0A1R0Y3D0</accession>
<sequence>MRILYLDLDSLRPDHLGCYGYPRNTSPNIDLIAKEGVTFTNYYCSDAPCLPSRSALMSGRFGIHNGIVGHGGTAADMRREGPKREFNDRLGMESLPAILRQAAMKTASISTFAERHSAWTFNAGFQEVFNVGGRGHETAEQVLPVALKWLEDNGESENWFLHLNFWDPHTPYRTPESYGNPFEKEPLPDWITEDVFELHRNKKGQHSIEDMNALAKSHYYQHFRHNQEIVNHEDLRVIFDNYDAGVKYLDEHLGKVFSKLSALGVMEDTAIIISADHGESLGELGIYSEHGTADQATCRIPMIVRWPGGKKGIVEDGLHYHLDLGPTLASLLNLKKAPSWDGESYAGAILEGHLGGRDYLVISQCAHVCQRSVRFADWLYIRTYHDGHHGFPKEMLFDLKDDPYEQHNLAEVRKDICMNAVYLLNEWHDNMMGSMDCDIDPLWTVLKEGGPYHAKEYVNISSQDA</sequence>